<gene>
    <name evidence="1" type="ORF">LCGC14_1307150</name>
</gene>
<sequence>MADEARSTKQVVEVLYKETAPTIQLRSTKEILEVLYTEPAPTIQLRSTKQIVEVLYTQVTSVTLDANITATAIVDAILSIEAPLVTTITATGIVDAGLGGKELLDAIITATAIVAADLESTVYDYFEADITVDVTVAVELKLPTLSANIQSTAIVQALLTGIRQFTADLTGEATLSGTLTNLTLFTVDITADGDITLAELRENVEYLTADIVAEGDVTLAELDVPWHVGNTLDLQQSATVELIKNEPVISVLDLQHQVDLVFGQRALVASHTVLFTHSATVIRVLPTKTASSVLSLTQSIFEFREATSYLVFTHSAEVVIAFIEGVVENVLTLSDSVSPAESVFNLSVESQLNLTHSASDDLVATRTVSSSLNLQQNAFSVVLENKKYVLLQAPFELIQTSVVLPNPLLDDNEGLMSTLITRRSMDNTLRTYVQTTKNRRLRYTFALNRLKALEVEAFFDAYNGATIRMLNWKGEIWRVKLITNPLDFVQTRRAEPGGDRTDVNLEFEGVKLYG</sequence>
<accession>A0A0F9L889</accession>
<protein>
    <submittedName>
        <fullName evidence="1">Uncharacterized protein</fullName>
    </submittedName>
</protein>
<proteinExistence type="predicted"/>
<dbReference type="AlphaFoldDB" id="A0A0F9L889"/>
<organism evidence="1">
    <name type="scientific">marine sediment metagenome</name>
    <dbReference type="NCBI Taxonomy" id="412755"/>
    <lineage>
        <taxon>unclassified sequences</taxon>
        <taxon>metagenomes</taxon>
        <taxon>ecological metagenomes</taxon>
    </lineage>
</organism>
<comment type="caution">
    <text evidence="1">The sequence shown here is derived from an EMBL/GenBank/DDBJ whole genome shotgun (WGS) entry which is preliminary data.</text>
</comment>
<reference evidence="1" key="1">
    <citation type="journal article" date="2015" name="Nature">
        <title>Complex archaea that bridge the gap between prokaryotes and eukaryotes.</title>
        <authorList>
            <person name="Spang A."/>
            <person name="Saw J.H."/>
            <person name="Jorgensen S.L."/>
            <person name="Zaremba-Niedzwiedzka K."/>
            <person name="Martijn J."/>
            <person name="Lind A.E."/>
            <person name="van Eijk R."/>
            <person name="Schleper C."/>
            <person name="Guy L."/>
            <person name="Ettema T.J."/>
        </authorList>
    </citation>
    <scope>NUCLEOTIDE SEQUENCE</scope>
</reference>
<name>A0A0F9L889_9ZZZZ</name>
<dbReference type="EMBL" id="LAZR01007680">
    <property type="protein sequence ID" value="KKM83661.1"/>
    <property type="molecule type" value="Genomic_DNA"/>
</dbReference>
<evidence type="ECO:0000313" key="1">
    <source>
        <dbReference type="EMBL" id="KKM83661.1"/>
    </source>
</evidence>